<dbReference type="GO" id="GO:0003677">
    <property type="term" value="F:DNA binding"/>
    <property type="evidence" value="ECO:0007669"/>
    <property type="project" value="UniProtKB-KW"/>
</dbReference>
<dbReference type="Gene3D" id="1.20.120.530">
    <property type="entry name" value="GntR ligand-binding domain-like"/>
    <property type="match status" value="1"/>
</dbReference>
<feature type="domain" description="HTH gntR-type" evidence="4">
    <location>
        <begin position="18"/>
        <end position="85"/>
    </location>
</feature>
<name>A0A917I7R2_9HYPH</name>
<dbReference type="SMART" id="SM00895">
    <property type="entry name" value="FCD"/>
    <property type="match status" value="1"/>
</dbReference>
<comment type="caution">
    <text evidence="5">The sequence shown here is derived from an EMBL/GenBank/DDBJ whole genome shotgun (WGS) entry which is preliminary data.</text>
</comment>
<dbReference type="GO" id="GO:0003700">
    <property type="term" value="F:DNA-binding transcription factor activity"/>
    <property type="evidence" value="ECO:0007669"/>
    <property type="project" value="InterPro"/>
</dbReference>
<dbReference type="InterPro" id="IPR000524">
    <property type="entry name" value="Tscrpt_reg_HTH_GntR"/>
</dbReference>
<reference evidence="5" key="1">
    <citation type="journal article" date="2014" name="Int. J. Syst. Evol. Microbiol.">
        <title>Complete genome sequence of Corynebacterium casei LMG S-19264T (=DSM 44701T), isolated from a smear-ripened cheese.</title>
        <authorList>
            <consortium name="US DOE Joint Genome Institute (JGI-PGF)"/>
            <person name="Walter F."/>
            <person name="Albersmeier A."/>
            <person name="Kalinowski J."/>
            <person name="Ruckert C."/>
        </authorList>
    </citation>
    <scope>NUCLEOTIDE SEQUENCE</scope>
    <source>
        <strain evidence="5">CGMCC 1.12214</strain>
    </source>
</reference>
<dbReference type="PANTHER" id="PTHR43537:SF39">
    <property type="entry name" value="HTH-TYPE TRANSCRIPTIONAL REGULATOR MCBR"/>
    <property type="match status" value="1"/>
</dbReference>
<reference evidence="5" key="2">
    <citation type="submission" date="2020-09" db="EMBL/GenBank/DDBJ databases">
        <authorList>
            <person name="Sun Q."/>
            <person name="Zhou Y."/>
        </authorList>
    </citation>
    <scope>NUCLEOTIDE SEQUENCE</scope>
    <source>
        <strain evidence="5">CGMCC 1.12214</strain>
    </source>
</reference>
<dbReference type="Gene3D" id="1.10.10.10">
    <property type="entry name" value="Winged helix-like DNA-binding domain superfamily/Winged helix DNA-binding domain"/>
    <property type="match status" value="1"/>
</dbReference>
<dbReference type="SUPFAM" id="SSF46785">
    <property type="entry name" value="Winged helix' DNA-binding domain"/>
    <property type="match status" value="1"/>
</dbReference>
<keyword evidence="6" id="KW-1185">Reference proteome</keyword>
<keyword evidence="1" id="KW-0805">Transcription regulation</keyword>
<evidence type="ECO:0000256" key="2">
    <source>
        <dbReference type="ARBA" id="ARBA00023125"/>
    </source>
</evidence>
<sequence length="234" mass="24878">MRLDNRDTLERIEPLDRQTLGERAYARLSELLVSGRMAPGEKVSLRGAAGALGVSMMPVREAVSRLVADRALEVTPNRAIRVPMMSAAQFRELADVRISIEGHAAAQAASRRTEDDLAQIAAAEAAFRRQSALPDPDSGLTVGLNKDFHFAVYAAAGSPLLVEIIRGLWLKAGPVINLDLRASPDRLREGGALRFHADALAAIRARDGAAARAAIAADITGAADFIISRGALAP</sequence>
<organism evidence="5 6">
    <name type="scientific">Alsobacter metallidurans</name>
    <dbReference type="NCBI Taxonomy" id="340221"/>
    <lineage>
        <taxon>Bacteria</taxon>
        <taxon>Pseudomonadati</taxon>
        <taxon>Pseudomonadota</taxon>
        <taxon>Alphaproteobacteria</taxon>
        <taxon>Hyphomicrobiales</taxon>
        <taxon>Alsobacteraceae</taxon>
        <taxon>Alsobacter</taxon>
    </lineage>
</organism>
<gene>
    <name evidence="5" type="ORF">GCM10007036_23400</name>
</gene>
<dbReference type="InterPro" id="IPR036390">
    <property type="entry name" value="WH_DNA-bd_sf"/>
</dbReference>
<keyword evidence="2" id="KW-0238">DNA-binding</keyword>
<evidence type="ECO:0000313" key="5">
    <source>
        <dbReference type="EMBL" id="GGH20074.1"/>
    </source>
</evidence>
<accession>A0A917I7R2</accession>
<dbReference type="Pfam" id="PF00392">
    <property type="entry name" value="GntR"/>
    <property type="match status" value="1"/>
</dbReference>
<dbReference type="PROSITE" id="PS50949">
    <property type="entry name" value="HTH_GNTR"/>
    <property type="match status" value="1"/>
</dbReference>
<dbReference type="SMART" id="SM00345">
    <property type="entry name" value="HTH_GNTR"/>
    <property type="match status" value="1"/>
</dbReference>
<dbReference type="EMBL" id="BMES01000002">
    <property type="protein sequence ID" value="GGH20074.1"/>
    <property type="molecule type" value="Genomic_DNA"/>
</dbReference>
<dbReference type="InterPro" id="IPR011711">
    <property type="entry name" value="GntR_C"/>
</dbReference>
<dbReference type="PANTHER" id="PTHR43537">
    <property type="entry name" value="TRANSCRIPTIONAL REGULATOR, GNTR FAMILY"/>
    <property type="match status" value="1"/>
</dbReference>
<evidence type="ECO:0000313" key="6">
    <source>
        <dbReference type="Proteomes" id="UP000603912"/>
    </source>
</evidence>
<dbReference type="InterPro" id="IPR008920">
    <property type="entry name" value="TF_FadR/GntR_C"/>
</dbReference>
<dbReference type="Proteomes" id="UP000603912">
    <property type="component" value="Unassembled WGS sequence"/>
</dbReference>
<dbReference type="InterPro" id="IPR036388">
    <property type="entry name" value="WH-like_DNA-bd_sf"/>
</dbReference>
<keyword evidence="3" id="KW-0804">Transcription</keyword>
<evidence type="ECO:0000256" key="1">
    <source>
        <dbReference type="ARBA" id="ARBA00023015"/>
    </source>
</evidence>
<dbReference type="SUPFAM" id="SSF48008">
    <property type="entry name" value="GntR ligand-binding domain-like"/>
    <property type="match status" value="1"/>
</dbReference>
<proteinExistence type="predicted"/>
<evidence type="ECO:0000259" key="4">
    <source>
        <dbReference type="PROSITE" id="PS50949"/>
    </source>
</evidence>
<protein>
    <recommendedName>
        <fullName evidence="4">HTH gntR-type domain-containing protein</fullName>
    </recommendedName>
</protein>
<dbReference type="AlphaFoldDB" id="A0A917I7R2"/>
<dbReference type="Pfam" id="PF07729">
    <property type="entry name" value="FCD"/>
    <property type="match status" value="1"/>
</dbReference>
<evidence type="ECO:0000256" key="3">
    <source>
        <dbReference type="ARBA" id="ARBA00023163"/>
    </source>
</evidence>